<comment type="caution">
    <text evidence="2">The sequence shown here is derived from an EMBL/GenBank/DDBJ whole genome shotgun (WGS) entry which is preliminary data.</text>
</comment>
<feature type="transmembrane region" description="Helical" evidence="1">
    <location>
        <begin position="60"/>
        <end position="79"/>
    </location>
</feature>
<protein>
    <submittedName>
        <fullName evidence="2">Uncharacterized protein</fullName>
    </submittedName>
</protein>
<evidence type="ECO:0000313" key="2">
    <source>
        <dbReference type="EMBL" id="MBD0836492.1"/>
    </source>
</evidence>
<gene>
    <name evidence="2" type="ORF">ICJ84_13700</name>
</gene>
<name>A0A8J6UCQ3_9FLAO</name>
<dbReference type="RefSeq" id="WP_188216983.1">
    <property type="nucleotide sequence ID" value="NZ_BAABGH010000002.1"/>
</dbReference>
<dbReference type="Proteomes" id="UP000602057">
    <property type="component" value="Unassembled WGS sequence"/>
</dbReference>
<organism evidence="2 3">
    <name type="scientific">Aestuariibaculum suncheonense</name>
    <dbReference type="NCBI Taxonomy" id="1028745"/>
    <lineage>
        <taxon>Bacteria</taxon>
        <taxon>Pseudomonadati</taxon>
        <taxon>Bacteroidota</taxon>
        <taxon>Flavobacteriia</taxon>
        <taxon>Flavobacteriales</taxon>
        <taxon>Flavobacteriaceae</taxon>
    </lineage>
</organism>
<evidence type="ECO:0000313" key="3">
    <source>
        <dbReference type="Proteomes" id="UP000602057"/>
    </source>
</evidence>
<reference evidence="2" key="1">
    <citation type="journal article" date="2013" name="Int. J. Syst. Evol. Microbiol.">
        <title>Aestuariibaculum suncheonense gen. nov., sp. nov., a marine bacterium of the family Flavobacteriaceae isolated from a tidal flat and emended descriptions of the genera Gaetbulibacter and Tamlana.</title>
        <authorList>
            <person name="Jeong S.H."/>
            <person name="Park M.S."/>
            <person name="Jin H.M."/>
            <person name="Lee K."/>
            <person name="Park W."/>
            <person name="Jeon C.O."/>
        </authorList>
    </citation>
    <scope>NUCLEOTIDE SEQUENCE</scope>
    <source>
        <strain evidence="2">SC17</strain>
    </source>
</reference>
<keyword evidence="1" id="KW-1133">Transmembrane helix</keyword>
<proteinExistence type="predicted"/>
<dbReference type="AlphaFoldDB" id="A0A8J6UCQ3"/>
<sequence>MKYKYSSILFNQRKNKSFSYQPRFSQETEEKSGTTSSKDHDFISKWERTRSTKRKVKGAMSIRTLLLILVLLLICMYLLDSKFN</sequence>
<keyword evidence="1" id="KW-0812">Transmembrane</keyword>
<evidence type="ECO:0000256" key="1">
    <source>
        <dbReference type="SAM" id="Phobius"/>
    </source>
</evidence>
<keyword evidence="1" id="KW-0472">Membrane</keyword>
<dbReference type="EMBL" id="JACVXC010000005">
    <property type="protein sequence ID" value="MBD0836492.1"/>
    <property type="molecule type" value="Genomic_DNA"/>
</dbReference>
<keyword evidence="3" id="KW-1185">Reference proteome</keyword>
<reference evidence="2" key="2">
    <citation type="submission" date="2020-09" db="EMBL/GenBank/DDBJ databases">
        <authorList>
            <person name="Wu Z."/>
        </authorList>
    </citation>
    <scope>NUCLEOTIDE SEQUENCE</scope>
    <source>
        <strain evidence="2">SC17</strain>
    </source>
</reference>
<accession>A0A8J6UCQ3</accession>